<organism evidence="2 3">
    <name type="scientific">Plutella xylostella</name>
    <name type="common">Diamondback moth</name>
    <name type="synonym">Plutella maculipennis</name>
    <dbReference type="NCBI Taxonomy" id="51655"/>
    <lineage>
        <taxon>Eukaryota</taxon>
        <taxon>Metazoa</taxon>
        <taxon>Ecdysozoa</taxon>
        <taxon>Arthropoda</taxon>
        <taxon>Hexapoda</taxon>
        <taxon>Insecta</taxon>
        <taxon>Pterygota</taxon>
        <taxon>Neoptera</taxon>
        <taxon>Endopterygota</taxon>
        <taxon>Lepidoptera</taxon>
        <taxon>Glossata</taxon>
        <taxon>Ditrysia</taxon>
        <taxon>Yponomeutoidea</taxon>
        <taxon>Plutellidae</taxon>
        <taxon>Plutella</taxon>
    </lineage>
</organism>
<name>A0A8S4G4Q3_PLUXY</name>
<keyword evidence="1" id="KW-0732">Signal</keyword>
<dbReference type="AlphaFoldDB" id="A0A8S4G4Q3"/>
<evidence type="ECO:0000256" key="1">
    <source>
        <dbReference type="SAM" id="SignalP"/>
    </source>
</evidence>
<keyword evidence="3" id="KW-1185">Reference proteome</keyword>
<feature type="signal peptide" evidence="1">
    <location>
        <begin position="1"/>
        <end position="18"/>
    </location>
</feature>
<accession>A0A8S4G4Q3</accession>
<feature type="chain" id="PRO_5035906711" evidence="1">
    <location>
        <begin position="19"/>
        <end position="151"/>
    </location>
</feature>
<sequence>MNSFTVLLCLAAVAVSSAHPPVFRRLHARQYYPAYPAAYPAVFSAPPHYTAALAPTVHYVERVQPAINTVHVPAPLPVASVVETVAPSASYPTFTHTNTQVHTTSGSIYRVDTPVTYTTTLQAPAVHRAYQYDTVHAAAPHALRYVNGVWC</sequence>
<reference evidence="2" key="1">
    <citation type="submission" date="2020-11" db="EMBL/GenBank/DDBJ databases">
        <authorList>
            <person name="Whiteford S."/>
        </authorList>
    </citation>
    <scope>NUCLEOTIDE SEQUENCE</scope>
</reference>
<protein>
    <submittedName>
        <fullName evidence="2">(diamondback moth) hypothetical protein</fullName>
    </submittedName>
</protein>
<dbReference type="EMBL" id="CAJHNJ030000104">
    <property type="protein sequence ID" value="CAG9135466.1"/>
    <property type="molecule type" value="Genomic_DNA"/>
</dbReference>
<evidence type="ECO:0000313" key="3">
    <source>
        <dbReference type="Proteomes" id="UP000653454"/>
    </source>
</evidence>
<proteinExistence type="predicted"/>
<gene>
    <name evidence="2" type="ORF">PLXY2_LOCUS13700</name>
</gene>
<dbReference type="Proteomes" id="UP000653454">
    <property type="component" value="Unassembled WGS sequence"/>
</dbReference>
<evidence type="ECO:0000313" key="2">
    <source>
        <dbReference type="EMBL" id="CAG9135466.1"/>
    </source>
</evidence>
<comment type="caution">
    <text evidence="2">The sequence shown here is derived from an EMBL/GenBank/DDBJ whole genome shotgun (WGS) entry which is preliminary data.</text>
</comment>